<protein>
    <submittedName>
        <fullName evidence="2">Uncharacterized protein</fullName>
    </submittedName>
</protein>
<sequence>MNAQEEQRARDALKCIDRDLDALDIQIAALRARQRSGTSLDQYIRVRDALLTEAQTILTQLDHRSGNQSPPPPQAGEG</sequence>
<dbReference type="EMBL" id="NOWT01000019">
    <property type="protein sequence ID" value="OYD82715.1"/>
    <property type="molecule type" value="Genomic_DNA"/>
</dbReference>
<comment type="caution">
    <text evidence="2">The sequence shown here is derived from an EMBL/GenBank/DDBJ whole genome shotgun (WGS) entry which is preliminary data.</text>
</comment>
<organism evidence="2 3">
    <name type="scientific">Azospirillum brasilense</name>
    <dbReference type="NCBI Taxonomy" id="192"/>
    <lineage>
        <taxon>Bacteria</taxon>
        <taxon>Pseudomonadati</taxon>
        <taxon>Pseudomonadota</taxon>
        <taxon>Alphaproteobacteria</taxon>
        <taxon>Rhodospirillales</taxon>
        <taxon>Azospirillaceae</taxon>
        <taxon>Azospirillum</taxon>
    </lineage>
</organism>
<geneLocation type="plasmid" evidence="2">
    <name>unnamed</name>
</geneLocation>
<gene>
    <name evidence="2" type="ORF">CHT98_18770</name>
</gene>
<evidence type="ECO:0000256" key="1">
    <source>
        <dbReference type="SAM" id="MobiDB-lite"/>
    </source>
</evidence>
<feature type="compositionally biased region" description="Pro residues" evidence="1">
    <location>
        <begin position="69"/>
        <end position="78"/>
    </location>
</feature>
<proteinExistence type="predicted"/>
<keyword evidence="2" id="KW-0614">Plasmid</keyword>
<evidence type="ECO:0000313" key="3">
    <source>
        <dbReference type="Proteomes" id="UP000215367"/>
    </source>
</evidence>
<evidence type="ECO:0000313" key="2">
    <source>
        <dbReference type="EMBL" id="OYD82715.1"/>
    </source>
</evidence>
<name>A0A235HBT8_AZOBR</name>
<accession>A0A235HBT8</accession>
<dbReference type="Proteomes" id="UP000215367">
    <property type="component" value="Unassembled WGS sequence"/>
</dbReference>
<feature type="region of interest" description="Disordered" evidence="1">
    <location>
        <begin position="59"/>
        <end position="78"/>
    </location>
</feature>
<reference evidence="2 3" key="1">
    <citation type="submission" date="2017-07" db="EMBL/GenBank/DDBJ databases">
        <title>Whole genome sequence of Azospirillum brasilense 2A1, a potential biofertilizer strain.</title>
        <authorList>
            <person name="Fontana C.A."/>
            <person name="Toffoli L.M."/>
            <person name="Salazar S.M."/>
            <person name="Puglisi E."/>
            <person name="Pedraza R."/>
            <person name="Bassi D."/>
            <person name="Cocconcelli P.S."/>
        </authorList>
    </citation>
    <scope>NUCLEOTIDE SEQUENCE [LARGE SCALE GENOMIC DNA]</scope>
    <source>
        <strain evidence="2 3">2A1</strain>
        <plasmid evidence="2">unnamed</plasmid>
    </source>
</reference>
<dbReference type="RefSeq" id="WP_094305023.1">
    <property type="nucleotide sequence ID" value="NZ_NOWT01000019.1"/>
</dbReference>
<dbReference type="AlphaFoldDB" id="A0A235HBT8"/>